<dbReference type="PANTHER" id="PTHR12072">
    <property type="entry name" value="CWF19, CELL CYCLE CONTROL PROTEIN"/>
    <property type="match status" value="1"/>
</dbReference>
<dbReference type="SUPFAM" id="SSF54197">
    <property type="entry name" value="HIT-like"/>
    <property type="match status" value="1"/>
</dbReference>
<dbReference type="InterPro" id="IPR006768">
    <property type="entry name" value="Cwf19-like_C_dom-1"/>
</dbReference>
<evidence type="ECO:0000313" key="4">
    <source>
        <dbReference type="Proteomes" id="UP000649617"/>
    </source>
</evidence>
<dbReference type="Pfam" id="PF04677">
    <property type="entry name" value="CwfJ_C_1"/>
    <property type="match status" value="1"/>
</dbReference>
<dbReference type="GO" id="GO:0061632">
    <property type="term" value="F:RNA lariat debranching enzyme activator activity"/>
    <property type="evidence" value="ECO:0007669"/>
    <property type="project" value="TreeGrafter"/>
</dbReference>
<keyword evidence="4" id="KW-1185">Reference proteome</keyword>
<dbReference type="GO" id="GO:0003723">
    <property type="term" value="F:RNA binding"/>
    <property type="evidence" value="ECO:0007669"/>
    <property type="project" value="UniProtKB-UniRule"/>
</dbReference>
<dbReference type="Gene3D" id="3.30.428.10">
    <property type="entry name" value="HIT-like"/>
    <property type="match status" value="1"/>
</dbReference>
<dbReference type="InterPro" id="IPR006767">
    <property type="entry name" value="Cwf19-like_C_dom-2"/>
</dbReference>
<dbReference type="InterPro" id="IPR000504">
    <property type="entry name" value="RRM_dom"/>
</dbReference>
<proteinExistence type="predicted"/>
<evidence type="ECO:0000256" key="1">
    <source>
        <dbReference type="PROSITE-ProRule" id="PRU00176"/>
    </source>
</evidence>
<gene>
    <name evidence="3" type="ORF">SPIL2461_LOCUS8477</name>
</gene>
<accession>A0A812PEA8</accession>
<protein>
    <recommendedName>
        <fullName evidence="2">RRM domain-containing protein</fullName>
    </recommendedName>
</protein>
<dbReference type="InterPro" id="IPR035979">
    <property type="entry name" value="RBD_domain_sf"/>
</dbReference>
<dbReference type="PROSITE" id="PS50102">
    <property type="entry name" value="RRM"/>
    <property type="match status" value="1"/>
</dbReference>
<comment type="caution">
    <text evidence="3">The sequence shown here is derived from an EMBL/GenBank/DDBJ whole genome shotgun (WGS) entry which is preliminary data.</text>
</comment>
<sequence length="319" mass="35358">MLTSQAALKHVGKIERIHLVREAGEGSACKGFGFVTFSTPEEAEAACDLSELLECGGRKITINISRPKSKPDGPRKKKREIQIVVEPHADCWFCLVNPKVEKHMIVSASTEVYIATARGPVNPYHVQVLPVKHAPCFAACPPDLQKAMKVQMLALQKMFADAGQECLIWERWIPMGTSAANHMQIQVLPIDKSRCGAEAREALEAATKQHLAGATFKRIQSHEDVADNLNDDPTTPYIYFEIPGDLSARGRQVERFLYAAVPNGGGPRIPINFGRQVACNLLGCEDKVDWRQCQDSKEGEKKLAITLREIFKPFQVKGK</sequence>
<dbReference type="InterPro" id="IPR012677">
    <property type="entry name" value="Nucleotide-bd_a/b_plait_sf"/>
</dbReference>
<dbReference type="OrthoDB" id="444325at2759"/>
<reference evidence="3" key="1">
    <citation type="submission" date="2021-02" db="EMBL/GenBank/DDBJ databases">
        <authorList>
            <person name="Dougan E. K."/>
            <person name="Rhodes N."/>
            <person name="Thang M."/>
            <person name="Chan C."/>
        </authorList>
    </citation>
    <scope>NUCLEOTIDE SEQUENCE</scope>
</reference>
<dbReference type="PANTHER" id="PTHR12072:SF4">
    <property type="entry name" value="CWF19-LIKE PROTEIN 1"/>
    <property type="match status" value="1"/>
</dbReference>
<dbReference type="Gene3D" id="3.30.70.330">
    <property type="match status" value="1"/>
</dbReference>
<evidence type="ECO:0000313" key="3">
    <source>
        <dbReference type="EMBL" id="CAE7356395.1"/>
    </source>
</evidence>
<dbReference type="InterPro" id="IPR036265">
    <property type="entry name" value="HIT-like_sf"/>
</dbReference>
<name>A0A812PEA8_SYMPI</name>
<dbReference type="InterPro" id="IPR040194">
    <property type="entry name" value="Cwf19-like"/>
</dbReference>
<feature type="domain" description="RRM" evidence="2">
    <location>
        <begin position="1"/>
        <end position="67"/>
    </location>
</feature>
<dbReference type="AlphaFoldDB" id="A0A812PEA8"/>
<keyword evidence="1" id="KW-0694">RNA-binding</keyword>
<dbReference type="GO" id="GO:0071014">
    <property type="term" value="C:post-mRNA release spliceosomal complex"/>
    <property type="evidence" value="ECO:0007669"/>
    <property type="project" value="TreeGrafter"/>
</dbReference>
<dbReference type="EMBL" id="CAJNIZ010013969">
    <property type="protein sequence ID" value="CAE7356395.1"/>
    <property type="molecule type" value="Genomic_DNA"/>
</dbReference>
<evidence type="ECO:0000259" key="2">
    <source>
        <dbReference type="PROSITE" id="PS50102"/>
    </source>
</evidence>
<dbReference type="Pfam" id="PF00076">
    <property type="entry name" value="RRM_1"/>
    <property type="match status" value="1"/>
</dbReference>
<dbReference type="Pfam" id="PF04676">
    <property type="entry name" value="CwfJ_C_2"/>
    <property type="match status" value="1"/>
</dbReference>
<dbReference type="Proteomes" id="UP000649617">
    <property type="component" value="Unassembled WGS sequence"/>
</dbReference>
<dbReference type="SUPFAM" id="SSF54928">
    <property type="entry name" value="RNA-binding domain, RBD"/>
    <property type="match status" value="1"/>
</dbReference>
<organism evidence="3 4">
    <name type="scientific">Symbiodinium pilosum</name>
    <name type="common">Dinoflagellate</name>
    <dbReference type="NCBI Taxonomy" id="2952"/>
    <lineage>
        <taxon>Eukaryota</taxon>
        <taxon>Sar</taxon>
        <taxon>Alveolata</taxon>
        <taxon>Dinophyceae</taxon>
        <taxon>Suessiales</taxon>
        <taxon>Symbiodiniaceae</taxon>
        <taxon>Symbiodinium</taxon>
    </lineage>
</organism>
<dbReference type="GO" id="GO:0000398">
    <property type="term" value="P:mRNA splicing, via spliceosome"/>
    <property type="evidence" value="ECO:0007669"/>
    <property type="project" value="TreeGrafter"/>
</dbReference>